<proteinExistence type="predicted"/>
<evidence type="ECO:0000313" key="1">
    <source>
        <dbReference type="EMBL" id="QWY77728.1"/>
    </source>
</evidence>
<name>A0A9E6MWQ4_9PROT</name>
<dbReference type="AlphaFoldDB" id="A0A9E6MWQ4"/>
<protein>
    <submittedName>
        <fullName evidence="1">Uncharacterized protein</fullName>
    </submittedName>
</protein>
<dbReference type="RefSeq" id="WP_273145088.1">
    <property type="nucleotide sequence ID" value="NZ_CP070327.1"/>
</dbReference>
<sequence length="292" mass="31249">MATRNLLLGGGENLAGRATIVRSGGPKKMPYTLAEVRAELLAPVQVIAAALRGIPASAKPRGEGVFEMTLHPSFLARSYYPAKLLAATGLRDVGSKEKTIIPRKASEDRLEGKPHATASILVAGREDGINKLASFLAADSVPDYIGRQLAEIESIQWLGSEDKVRGDLPANDVRHSFEVALHAGANEDDIVIGFQRFAMQLGADVDLKRRIRVGGLTFLPVTATSSQLLALSEFTFLRVARTMPALRIAVPNMVRQTVSGKPAALYSGRIDPGILRSSRIDDREGVTNGCAG</sequence>
<gene>
    <name evidence="1" type="ORF">JZL65_01170</name>
</gene>
<evidence type="ECO:0000313" key="2">
    <source>
        <dbReference type="Proteomes" id="UP000683551"/>
    </source>
</evidence>
<dbReference type="Proteomes" id="UP000683551">
    <property type="component" value="Chromosome"/>
</dbReference>
<dbReference type="EMBL" id="CP071137">
    <property type="protein sequence ID" value="QWY77728.1"/>
    <property type="molecule type" value="Genomic_DNA"/>
</dbReference>
<reference evidence="1" key="1">
    <citation type="submission" date="2021-02" db="EMBL/GenBank/DDBJ databases">
        <title>Comparative genomics of Ferrovum myxofaciens strains, predominant extremophile bacteria forming large biofilm stalactites in acid mine ecosystems.</title>
        <authorList>
            <person name="Burkartova K."/>
            <person name="Ridl J."/>
            <person name="Pajer P."/>
            <person name="Falteisek L."/>
        </authorList>
    </citation>
    <scope>NUCLEOTIDE SEQUENCE</scope>
    <source>
        <strain evidence="1">MI1III</strain>
    </source>
</reference>
<accession>A0A9E6MWQ4</accession>
<organism evidence="1 2">
    <name type="scientific">Ferrovum myxofaciens</name>
    <dbReference type="NCBI Taxonomy" id="416213"/>
    <lineage>
        <taxon>Bacteria</taxon>
        <taxon>Pseudomonadati</taxon>
        <taxon>Pseudomonadota</taxon>
        <taxon>Betaproteobacteria</taxon>
        <taxon>Ferrovales</taxon>
        <taxon>Ferrovaceae</taxon>
        <taxon>Ferrovum</taxon>
    </lineage>
</organism>